<sequence>MAVSSFHRVFTFECRSDPYFSSLPSTKNLRNNRRHFPVVALSVAFYATSVSHKSSLLRGLMNAPDWRRDTVKRDGETDGGEMMTVVADIFGGWKGREIEIRTTFEGENAVET</sequence>
<dbReference type="EMBL" id="DF973167">
    <property type="protein sequence ID" value="GAU17186.1"/>
    <property type="molecule type" value="Genomic_DNA"/>
</dbReference>
<protein>
    <submittedName>
        <fullName evidence="1">Uncharacterized protein</fullName>
    </submittedName>
</protein>
<dbReference type="Proteomes" id="UP000242715">
    <property type="component" value="Unassembled WGS sequence"/>
</dbReference>
<name>A0A2Z6MM05_TRISU</name>
<reference evidence="2" key="1">
    <citation type="journal article" date="2017" name="Front. Plant Sci.">
        <title>Climate Clever Clovers: New Paradigm to Reduce the Environmental Footprint of Ruminants by Breeding Low Methanogenic Forages Utilizing Haplotype Variation.</title>
        <authorList>
            <person name="Kaur P."/>
            <person name="Appels R."/>
            <person name="Bayer P.E."/>
            <person name="Keeble-Gagnere G."/>
            <person name="Wang J."/>
            <person name="Hirakawa H."/>
            <person name="Shirasawa K."/>
            <person name="Vercoe P."/>
            <person name="Stefanova K."/>
            <person name="Durmic Z."/>
            <person name="Nichols P."/>
            <person name="Revell C."/>
            <person name="Isobe S.N."/>
            <person name="Edwards D."/>
            <person name="Erskine W."/>
        </authorList>
    </citation>
    <scope>NUCLEOTIDE SEQUENCE [LARGE SCALE GENOMIC DNA]</scope>
    <source>
        <strain evidence="2">cv. Daliak</strain>
    </source>
</reference>
<accession>A0A2Z6MM05</accession>
<keyword evidence="2" id="KW-1185">Reference proteome</keyword>
<organism evidence="1 2">
    <name type="scientific">Trifolium subterraneum</name>
    <name type="common">Subterranean clover</name>
    <dbReference type="NCBI Taxonomy" id="3900"/>
    <lineage>
        <taxon>Eukaryota</taxon>
        <taxon>Viridiplantae</taxon>
        <taxon>Streptophyta</taxon>
        <taxon>Embryophyta</taxon>
        <taxon>Tracheophyta</taxon>
        <taxon>Spermatophyta</taxon>
        <taxon>Magnoliopsida</taxon>
        <taxon>eudicotyledons</taxon>
        <taxon>Gunneridae</taxon>
        <taxon>Pentapetalae</taxon>
        <taxon>rosids</taxon>
        <taxon>fabids</taxon>
        <taxon>Fabales</taxon>
        <taxon>Fabaceae</taxon>
        <taxon>Papilionoideae</taxon>
        <taxon>50 kb inversion clade</taxon>
        <taxon>NPAAA clade</taxon>
        <taxon>Hologalegina</taxon>
        <taxon>IRL clade</taxon>
        <taxon>Trifolieae</taxon>
        <taxon>Trifolium</taxon>
    </lineage>
</organism>
<dbReference type="AlphaFoldDB" id="A0A2Z6MM05"/>
<proteinExistence type="predicted"/>
<evidence type="ECO:0000313" key="1">
    <source>
        <dbReference type="EMBL" id="GAU17186.1"/>
    </source>
</evidence>
<evidence type="ECO:0000313" key="2">
    <source>
        <dbReference type="Proteomes" id="UP000242715"/>
    </source>
</evidence>
<gene>
    <name evidence="1" type="ORF">TSUD_178160</name>
</gene>